<protein>
    <submittedName>
        <fullName evidence="2">Uncharacterized protein</fullName>
    </submittedName>
</protein>
<evidence type="ECO:0000313" key="3">
    <source>
        <dbReference type="Proteomes" id="UP000265515"/>
    </source>
</evidence>
<dbReference type="InterPro" id="IPR016024">
    <property type="entry name" value="ARM-type_fold"/>
</dbReference>
<feature type="region of interest" description="Disordered" evidence="1">
    <location>
        <begin position="249"/>
        <end position="271"/>
    </location>
</feature>
<evidence type="ECO:0000256" key="1">
    <source>
        <dbReference type="SAM" id="MobiDB-lite"/>
    </source>
</evidence>
<dbReference type="Proteomes" id="UP000265515">
    <property type="component" value="Unassembled WGS sequence"/>
</dbReference>
<evidence type="ECO:0000313" key="2">
    <source>
        <dbReference type="EMBL" id="GBG79054.1"/>
    </source>
</evidence>
<comment type="caution">
    <text evidence="2">The sequence shown here is derived from an EMBL/GenBank/DDBJ whole genome shotgun (WGS) entry which is preliminary data.</text>
</comment>
<gene>
    <name evidence="2" type="ORF">CBR_g28768</name>
</gene>
<proteinExistence type="predicted"/>
<dbReference type="EMBL" id="BFEA01000310">
    <property type="protein sequence ID" value="GBG79054.1"/>
    <property type="molecule type" value="Genomic_DNA"/>
</dbReference>
<name>A0A388L9U7_CHABU</name>
<dbReference type="Gramene" id="GBG79054">
    <property type="protein sequence ID" value="GBG79054"/>
    <property type="gene ID" value="CBR_g28768"/>
</dbReference>
<feature type="compositionally biased region" description="Basic and acidic residues" evidence="1">
    <location>
        <begin position="255"/>
        <end position="265"/>
    </location>
</feature>
<dbReference type="AlphaFoldDB" id="A0A388L9U7"/>
<keyword evidence="3" id="KW-1185">Reference proteome</keyword>
<organism evidence="2 3">
    <name type="scientific">Chara braunii</name>
    <name type="common">Braun's stonewort</name>
    <dbReference type="NCBI Taxonomy" id="69332"/>
    <lineage>
        <taxon>Eukaryota</taxon>
        <taxon>Viridiplantae</taxon>
        <taxon>Streptophyta</taxon>
        <taxon>Charophyceae</taxon>
        <taxon>Charales</taxon>
        <taxon>Characeae</taxon>
        <taxon>Chara</taxon>
    </lineage>
</organism>
<accession>A0A388L9U7</accession>
<reference evidence="2 3" key="1">
    <citation type="journal article" date="2018" name="Cell">
        <title>The Chara Genome: Secondary Complexity and Implications for Plant Terrestrialization.</title>
        <authorList>
            <person name="Nishiyama T."/>
            <person name="Sakayama H."/>
            <person name="Vries J.D."/>
            <person name="Buschmann H."/>
            <person name="Saint-Marcoux D."/>
            <person name="Ullrich K.K."/>
            <person name="Haas F.B."/>
            <person name="Vanderstraeten L."/>
            <person name="Becker D."/>
            <person name="Lang D."/>
            <person name="Vosolsobe S."/>
            <person name="Rombauts S."/>
            <person name="Wilhelmsson P.K.I."/>
            <person name="Janitza P."/>
            <person name="Kern R."/>
            <person name="Heyl A."/>
            <person name="Rumpler F."/>
            <person name="Villalobos L.I.A.C."/>
            <person name="Clay J.M."/>
            <person name="Skokan R."/>
            <person name="Toyoda A."/>
            <person name="Suzuki Y."/>
            <person name="Kagoshima H."/>
            <person name="Schijlen E."/>
            <person name="Tajeshwar N."/>
            <person name="Catarino B."/>
            <person name="Hetherington A.J."/>
            <person name="Saltykova A."/>
            <person name="Bonnot C."/>
            <person name="Breuninger H."/>
            <person name="Symeonidi A."/>
            <person name="Radhakrishnan G.V."/>
            <person name="Van Nieuwerburgh F."/>
            <person name="Deforce D."/>
            <person name="Chang C."/>
            <person name="Karol K.G."/>
            <person name="Hedrich R."/>
            <person name="Ulvskov P."/>
            <person name="Glockner G."/>
            <person name="Delwiche C.F."/>
            <person name="Petrasek J."/>
            <person name="Van de Peer Y."/>
            <person name="Friml J."/>
            <person name="Beilby M."/>
            <person name="Dolan L."/>
            <person name="Kohara Y."/>
            <person name="Sugano S."/>
            <person name="Fujiyama A."/>
            <person name="Delaux P.-M."/>
            <person name="Quint M."/>
            <person name="TheiBen G."/>
            <person name="Hagemann M."/>
            <person name="Harholt J."/>
            <person name="Dunand C."/>
            <person name="Zachgo S."/>
            <person name="Langdale J."/>
            <person name="Maumus F."/>
            <person name="Straeten D.V.D."/>
            <person name="Gould S.B."/>
            <person name="Rensing S.A."/>
        </authorList>
    </citation>
    <scope>NUCLEOTIDE SEQUENCE [LARGE SCALE GENOMIC DNA]</scope>
    <source>
        <strain evidence="2 3">S276</strain>
    </source>
</reference>
<sequence length="835" mass="93937">MVALLRSKYLTGVLSRPNSSSPSSRGSQCRREGPFWERIRKTQTNLKLRVVYETHYHDHPWFSVEDAKNNPDRCGLPSCWFHDVGSLLEIVRANLPTLSVKRRESCSENPERESRGRVRTALEAILELSESTNSDVRDEMADIVQDIPQASRFSINVDVIRDIARSGCYFILLSVLQCTTSPTGASEVRLAASILARVASGLAVMPWQPCRDQRDADQQSALFTPLAGEVVEALVRLVEMCAGHHGTRANTVAGEEGRRQLGGEKEGEEDEGKVHLQETALSAVCSLAQAASEMHAHIAWVAKEPAVPSGRFCNAFSTLGPGDWPLEMPIPSFDEQEVRDFIASVVAELNCPRTERLLLEFLEVGKLKQSFQRLVADSIRIFAYLLCPRMVYWRRFETMLQDFPDSLLCSMDKLQDPSRVEAALKGLIRHCCGNADEACLSAFSKLHLAKILICQNIRDIDCQVAELLIQCLKYCVQKRGRREIDWFTCEVLDTLRDLLATSSPLQKPSICDTIASPASRCWESLVKMQDLARDRFDLRRCNASALGLAADVLENLPDKPDTVNLIGTLTGDAVHFCHVLLRRLRVERGRSEDGFWKRCWAVFLLCIITPLYNSAWRPPCTFKEIFQAKCCEADTDGMEGLEDSVHTLLLVRNVTRLLRLCLCQSENAQEITPEANDLLLIPVRLLLILRYPLGSFRLPTQLGLDELFARCVSDIRANSAVVVGKWLRLIVPSSHSVTLKGLLESYWARLLEWQRKSEAEGGPGSSSDFEGLVRVVDQCSGLFQRPVEEDYSHIIDCPENFEVRPEEAIPATDPKLMLTMRQRHQPRTVYCHMAI</sequence>
<dbReference type="SUPFAM" id="SSF48371">
    <property type="entry name" value="ARM repeat"/>
    <property type="match status" value="1"/>
</dbReference>